<evidence type="ECO:0000256" key="1">
    <source>
        <dbReference type="SAM" id="MobiDB-lite"/>
    </source>
</evidence>
<keyword evidence="2" id="KW-0732">Signal</keyword>
<keyword evidence="4" id="KW-1185">Reference proteome</keyword>
<organism evidence="3 4">
    <name type="scientific">Azospira oryzae</name>
    <dbReference type="NCBI Taxonomy" id="146939"/>
    <lineage>
        <taxon>Bacteria</taxon>
        <taxon>Pseudomonadati</taxon>
        <taxon>Pseudomonadota</taxon>
        <taxon>Betaproteobacteria</taxon>
        <taxon>Rhodocyclales</taxon>
        <taxon>Rhodocyclaceae</taxon>
        <taxon>Azospira</taxon>
    </lineage>
</organism>
<feature type="region of interest" description="Disordered" evidence="1">
    <location>
        <begin position="37"/>
        <end position="65"/>
    </location>
</feature>
<accession>A0ABY0IKW1</accession>
<dbReference type="RefSeq" id="WP_014236614.1">
    <property type="nucleotide sequence ID" value="NZ_SHKM01000003.1"/>
</dbReference>
<name>A0ABY0IKW1_9RHOO</name>
<reference evidence="3 4" key="1">
    <citation type="submission" date="2019-02" db="EMBL/GenBank/DDBJ databases">
        <title>Genomic Encyclopedia of Type Strains, Phase IV (KMG-IV): sequencing the most valuable type-strain genomes for metagenomic binning, comparative biology and taxonomic classification.</title>
        <authorList>
            <person name="Goeker M."/>
        </authorList>
    </citation>
    <scope>NUCLEOTIDE SEQUENCE [LARGE SCALE GENOMIC DNA]</scope>
    <source>
        <strain evidence="3 4">DSM 21223</strain>
    </source>
</reference>
<evidence type="ECO:0000313" key="3">
    <source>
        <dbReference type="EMBL" id="RZT75821.1"/>
    </source>
</evidence>
<evidence type="ECO:0000256" key="2">
    <source>
        <dbReference type="SAM" id="SignalP"/>
    </source>
</evidence>
<proteinExistence type="predicted"/>
<dbReference type="EMBL" id="SHKM01000003">
    <property type="protein sequence ID" value="RZT75821.1"/>
    <property type="molecule type" value="Genomic_DNA"/>
</dbReference>
<feature type="chain" id="PRO_5047310717" evidence="2">
    <location>
        <begin position="32"/>
        <end position="65"/>
    </location>
</feature>
<comment type="caution">
    <text evidence="3">The sequence shown here is derived from an EMBL/GenBank/DDBJ whole genome shotgun (WGS) entry which is preliminary data.</text>
</comment>
<protein>
    <submittedName>
        <fullName evidence="3">Uncharacterized protein</fullName>
    </submittedName>
</protein>
<feature type="compositionally biased region" description="Basic and acidic residues" evidence="1">
    <location>
        <begin position="38"/>
        <end position="55"/>
    </location>
</feature>
<sequence length="65" mass="7068">MQDKTMTANARKILLLTASAFCLSSAGAYLAAETFKSGNERRTTERTQQRGDNDSRASTNLALGR</sequence>
<gene>
    <name evidence="3" type="ORF">EV678_3008</name>
</gene>
<feature type="signal peptide" evidence="2">
    <location>
        <begin position="1"/>
        <end position="31"/>
    </location>
</feature>
<evidence type="ECO:0000313" key="4">
    <source>
        <dbReference type="Proteomes" id="UP000292136"/>
    </source>
</evidence>
<feature type="compositionally biased region" description="Polar residues" evidence="1">
    <location>
        <begin position="56"/>
        <end position="65"/>
    </location>
</feature>
<dbReference type="Proteomes" id="UP000292136">
    <property type="component" value="Unassembled WGS sequence"/>
</dbReference>